<evidence type="ECO:0000313" key="3">
    <source>
        <dbReference type="EMBL" id="KAK2147110.1"/>
    </source>
</evidence>
<dbReference type="Proteomes" id="UP001208570">
    <property type="component" value="Unassembled WGS sequence"/>
</dbReference>
<dbReference type="AlphaFoldDB" id="A0AAD9J7I1"/>
<name>A0AAD9J7I1_9ANNE</name>
<protein>
    <submittedName>
        <fullName evidence="3">Uncharacterized protein</fullName>
    </submittedName>
</protein>
<organism evidence="3 4">
    <name type="scientific">Paralvinella palmiformis</name>
    <dbReference type="NCBI Taxonomy" id="53620"/>
    <lineage>
        <taxon>Eukaryota</taxon>
        <taxon>Metazoa</taxon>
        <taxon>Spiralia</taxon>
        <taxon>Lophotrochozoa</taxon>
        <taxon>Annelida</taxon>
        <taxon>Polychaeta</taxon>
        <taxon>Sedentaria</taxon>
        <taxon>Canalipalpata</taxon>
        <taxon>Terebellida</taxon>
        <taxon>Terebelliformia</taxon>
        <taxon>Alvinellidae</taxon>
        <taxon>Paralvinella</taxon>
    </lineage>
</organism>
<comment type="caution">
    <text evidence="3">The sequence shown here is derived from an EMBL/GenBank/DDBJ whole genome shotgun (WGS) entry which is preliminary data.</text>
</comment>
<gene>
    <name evidence="3" type="ORF">LSH36_569g00031</name>
</gene>
<accession>A0AAD9J7I1</accession>
<keyword evidence="1" id="KW-1133">Transmembrane helix</keyword>
<feature type="transmembrane region" description="Helical" evidence="1">
    <location>
        <begin position="51"/>
        <end position="76"/>
    </location>
</feature>
<evidence type="ECO:0000256" key="2">
    <source>
        <dbReference type="SAM" id="SignalP"/>
    </source>
</evidence>
<feature type="chain" id="PRO_5042038047" evidence="2">
    <location>
        <begin position="25"/>
        <end position="111"/>
    </location>
</feature>
<evidence type="ECO:0000313" key="4">
    <source>
        <dbReference type="Proteomes" id="UP001208570"/>
    </source>
</evidence>
<keyword evidence="1" id="KW-0812">Transmembrane</keyword>
<reference evidence="3" key="1">
    <citation type="journal article" date="2023" name="Mol. Biol. Evol.">
        <title>Third-Generation Sequencing Reveals the Adaptive Role of the Epigenome in Three Deep-Sea Polychaetes.</title>
        <authorList>
            <person name="Perez M."/>
            <person name="Aroh O."/>
            <person name="Sun Y."/>
            <person name="Lan Y."/>
            <person name="Juniper S.K."/>
            <person name="Young C.R."/>
            <person name="Angers B."/>
            <person name="Qian P.Y."/>
        </authorList>
    </citation>
    <scope>NUCLEOTIDE SEQUENCE</scope>
    <source>
        <strain evidence="3">P08H-3</strain>
    </source>
</reference>
<keyword evidence="4" id="KW-1185">Reference proteome</keyword>
<dbReference type="EMBL" id="JAODUP010000569">
    <property type="protein sequence ID" value="KAK2147110.1"/>
    <property type="molecule type" value="Genomic_DNA"/>
</dbReference>
<sequence>MDVKRILCVAVLLEMVMWCLVTEAAHKYPQKRNEDGGKYYVTVGGRHGLELVLPLVLSAIFIALVIIVDILAIYYCKRFGSARITIRSHDGASRVPDYGKLAECHHNVTDI</sequence>
<keyword evidence="2" id="KW-0732">Signal</keyword>
<keyword evidence="1" id="KW-0472">Membrane</keyword>
<proteinExistence type="predicted"/>
<evidence type="ECO:0000256" key="1">
    <source>
        <dbReference type="SAM" id="Phobius"/>
    </source>
</evidence>
<feature type="signal peptide" evidence="2">
    <location>
        <begin position="1"/>
        <end position="24"/>
    </location>
</feature>